<protein>
    <submittedName>
        <fullName evidence="4">Uncharacterized protein LOC111136435</fullName>
    </submittedName>
</protein>
<keyword evidence="3" id="KW-1185">Reference proteome</keyword>
<proteinExistence type="predicted"/>
<gene>
    <name evidence="4" type="primary">LOC111136435</name>
</gene>
<dbReference type="Proteomes" id="UP000694844">
    <property type="component" value="Chromosome 5"/>
</dbReference>
<keyword evidence="2" id="KW-0732">Signal</keyword>
<evidence type="ECO:0000256" key="1">
    <source>
        <dbReference type="SAM" id="Phobius"/>
    </source>
</evidence>
<evidence type="ECO:0000313" key="4">
    <source>
        <dbReference type="RefSeq" id="XP_022342991.1"/>
    </source>
</evidence>
<keyword evidence="1" id="KW-1133">Transmembrane helix</keyword>
<dbReference type="KEGG" id="cvn:111136435"/>
<dbReference type="RefSeq" id="XP_022342991.1">
    <property type="nucleotide sequence ID" value="XM_022487283.1"/>
</dbReference>
<keyword evidence="1" id="KW-0472">Membrane</keyword>
<accession>A0A8B8ESR3</accession>
<dbReference type="AlphaFoldDB" id="A0A8B8ESR3"/>
<dbReference type="OrthoDB" id="6123628at2759"/>
<organism evidence="3 4">
    <name type="scientific">Crassostrea virginica</name>
    <name type="common">Eastern oyster</name>
    <dbReference type="NCBI Taxonomy" id="6565"/>
    <lineage>
        <taxon>Eukaryota</taxon>
        <taxon>Metazoa</taxon>
        <taxon>Spiralia</taxon>
        <taxon>Lophotrochozoa</taxon>
        <taxon>Mollusca</taxon>
        <taxon>Bivalvia</taxon>
        <taxon>Autobranchia</taxon>
        <taxon>Pteriomorphia</taxon>
        <taxon>Ostreida</taxon>
        <taxon>Ostreoidea</taxon>
        <taxon>Ostreidae</taxon>
        <taxon>Crassostrea</taxon>
    </lineage>
</organism>
<keyword evidence="1" id="KW-0812">Transmembrane</keyword>
<feature type="chain" id="PRO_5034219521" evidence="2">
    <location>
        <begin position="22"/>
        <end position="209"/>
    </location>
</feature>
<feature type="transmembrane region" description="Helical" evidence="1">
    <location>
        <begin position="191"/>
        <end position="208"/>
    </location>
</feature>
<evidence type="ECO:0000256" key="2">
    <source>
        <dbReference type="SAM" id="SignalP"/>
    </source>
</evidence>
<sequence>MGLNQIPLTLLVCVGFPFCSALICTQCYSMTVKEHEKMETWFLEMIPNLHDPQCGEAYHSMASSTPAPKIISNQQPVLPTTCEISAVAGTNTEIRCGFYKGYIETRAHNGEGAATLNIFSMTCYNVDVNVDWGCSVREFPLPGDNLHFNNILQSKFSNLLTFDRFVGSVCYCRRTDCTDVINGSSTANPPIIATLLFSLFFILGRKFYF</sequence>
<dbReference type="GeneID" id="111136435"/>
<reference evidence="4" key="1">
    <citation type="submission" date="2025-08" db="UniProtKB">
        <authorList>
            <consortium name="RefSeq"/>
        </authorList>
    </citation>
    <scope>IDENTIFICATION</scope>
    <source>
        <tissue evidence="4">Whole sample</tissue>
    </source>
</reference>
<feature type="signal peptide" evidence="2">
    <location>
        <begin position="1"/>
        <end position="21"/>
    </location>
</feature>
<evidence type="ECO:0000313" key="3">
    <source>
        <dbReference type="Proteomes" id="UP000694844"/>
    </source>
</evidence>
<name>A0A8B8ESR3_CRAVI</name>